<evidence type="ECO:0000256" key="7">
    <source>
        <dbReference type="HAMAP-Rule" id="MF_01475"/>
    </source>
</evidence>
<dbReference type="NCBIfam" id="NF006343">
    <property type="entry name" value="PRK08570.1"/>
    <property type="match status" value="1"/>
</dbReference>
<keyword evidence="12" id="KW-1185">Reference proteome</keyword>
<dbReference type="RefSeq" id="WP_095609293.1">
    <property type="nucleotide sequence ID" value="NZ_CANQEZ010000004.1"/>
</dbReference>
<dbReference type="InterPro" id="IPR015972">
    <property type="entry name" value="Ribosomal_eL19_dom1"/>
</dbReference>
<evidence type="ECO:0000313" key="10">
    <source>
        <dbReference type="EMBL" id="PAV06653.1"/>
    </source>
</evidence>
<dbReference type="GO" id="GO:0022625">
    <property type="term" value="C:cytosolic large ribosomal subunit"/>
    <property type="evidence" value="ECO:0007669"/>
    <property type="project" value="InterPro"/>
</dbReference>
<dbReference type="FunFam" id="1.10.1650.10:FF:000001">
    <property type="entry name" value="Ribosomal protein L19"/>
    <property type="match status" value="1"/>
</dbReference>
<evidence type="ECO:0000256" key="4">
    <source>
        <dbReference type="ARBA" id="ARBA00022884"/>
    </source>
</evidence>
<dbReference type="AlphaFoldDB" id="A0A2A2HBN7"/>
<dbReference type="Gene3D" id="1.10.1650.10">
    <property type="match status" value="1"/>
</dbReference>
<dbReference type="Proteomes" id="UP000217528">
    <property type="component" value="Unassembled WGS sequence"/>
</dbReference>
<comment type="subunit">
    <text evidence="2 7">Part of the 50S ribosomal subunit.</text>
</comment>
<dbReference type="InterPro" id="IPR000196">
    <property type="entry name" value="Ribosomal_eL19_dom"/>
</dbReference>
<dbReference type="GO" id="GO:0003735">
    <property type="term" value="F:structural constituent of ribosome"/>
    <property type="evidence" value="ECO:0007669"/>
    <property type="project" value="InterPro"/>
</dbReference>
<keyword evidence="4 7" id="KW-0694">RNA-binding</keyword>
<dbReference type="Gene3D" id="1.10.1200.240">
    <property type="match status" value="1"/>
</dbReference>
<dbReference type="InterPro" id="IPR057259">
    <property type="entry name" value="Ribosomal_L19e"/>
</dbReference>
<evidence type="ECO:0000256" key="6">
    <source>
        <dbReference type="ARBA" id="ARBA00023274"/>
    </source>
</evidence>
<dbReference type="InterPro" id="IPR039547">
    <property type="entry name" value="Ribosomal_eL19"/>
</dbReference>
<keyword evidence="3 7" id="KW-0699">rRNA-binding</keyword>
<dbReference type="PANTHER" id="PTHR10722">
    <property type="entry name" value="60S RIBOSOMAL PROTEIN L19"/>
    <property type="match status" value="1"/>
</dbReference>
<accession>A0A2A2HBN7</accession>
<evidence type="ECO:0000259" key="9">
    <source>
        <dbReference type="SMART" id="SM01416"/>
    </source>
</evidence>
<proteinExistence type="inferred from homology"/>
<dbReference type="FunFam" id="1.10.1200.240:FF:000003">
    <property type="entry name" value="50S ribosomal protein L19e"/>
    <property type="match status" value="1"/>
</dbReference>
<feature type="region of interest" description="Disordered" evidence="8">
    <location>
        <begin position="56"/>
        <end position="92"/>
    </location>
</feature>
<keyword evidence="6 7" id="KW-0687">Ribonucleoprotein</keyword>
<keyword evidence="5 7" id="KW-0689">Ribosomal protein</keyword>
<reference evidence="10 12" key="2">
    <citation type="journal article" date="2017" name="BMC Genomics">
        <title>Genomic analysis of methanogenic archaea reveals a shift towards energy conservation.</title>
        <authorList>
            <person name="Gilmore S.P."/>
            <person name="Henske J.K."/>
            <person name="Sexton J.A."/>
            <person name="Solomon K.V."/>
            <person name="Seppala S."/>
            <person name="Yoo J.I."/>
            <person name="Huyett L.M."/>
            <person name="Pressman A."/>
            <person name="Cogan J.Z."/>
            <person name="Kivenson V."/>
            <person name="Peng X."/>
            <person name="Tan Y."/>
            <person name="Valentine D.L."/>
            <person name="O'Malley M.A."/>
        </authorList>
    </citation>
    <scope>NUCLEOTIDE SEQUENCE [LARGE SCALE GENOMIC DNA]</scope>
    <source>
        <strain evidence="10 12">1R-7</strain>
    </source>
</reference>
<dbReference type="CDD" id="cd01418">
    <property type="entry name" value="Ribosomal_L19e_A"/>
    <property type="match status" value="1"/>
</dbReference>
<evidence type="ECO:0000256" key="5">
    <source>
        <dbReference type="ARBA" id="ARBA00022980"/>
    </source>
</evidence>
<dbReference type="InterPro" id="IPR033936">
    <property type="entry name" value="Ribosomal_eL19_arc"/>
</dbReference>
<dbReference type="InterPro" id="IPR057260">
    <property type="entry name" value="Ribosomal_L19e_C"/>
</dbReference>
<evidence type="ECO:0000256" key="2">
    <source>
        <dbReference type="ARBA" id="ARBA00011838"/>
    </source>
</evidence>
<dbReference type="SUPFAM" id="SSF48140">
    <property type="entry name" value="Ribosomal protein L19 (L19e)"/>
    <property type="match status" value="1"/>
</dbReference>
<reference evidence="11 13" key="1">
    <citation type="submission" date="2016-04" db="EMBL/GenBank/DDBJ databases">
        <title>Genome sequence of Methanosphaera cuniculi DSM 4103.</title>
        <authorList>
            <person name="Poehlein A."/>
            <person name="Seedorf H."/>
            <person name="Daniel R."/>
        </authorList>
    </citation>
    <scope>NUCLEOTIDE SEQUENCE [LARGE SCALE GENOMIC DNA]</scope>
    <source>
        <strain evidence="11 13">DSM 4103</strain>
    </source>
</reference>
<evidence type="ECO:0000256" key="1">
    <source>
        <dbReference type="ARBA" id="ARBA00011082"/>
    </source>
</evidence>
<dbReference type="EMBL" id="LMVN01000027">
    <property type="protein sequence ID" value="PAV06653.1"/>
    <property type="molecule type" value="Genomic_DNA"/>
</dbReference>
<dbReference type="Pfam" id="PF01280">
    <property type="entry name" value="Ribosomal_L19e"/>
    <property type="match status" value="1"/>
</dbReference>
<dbReference type="InterPro" id="IPR035970">
    <property type="entry name" value="60S_ribosomal_eL19_sf"/>
</dbReference>
<evidence type="ECO:0000313" key="11">
    <source>
        <dbReference type="EMBL" id="PWL07842.1"/>
    </source>
</evidence>
<evidence type="ECO:0000256" key="3">
    <source>
        <dbReference type="ARBA" id="ARBA00022730"/>
    </source>
</evidence>
<evidence type="ECO:0000256" key="8">
    <source>
        <dbReference type="SAM" id="MobiDB-lite"/>
    </source>
</evidence>
<gene>
    <name evidence="7" type="primary">rpl19e</name>
    <name evidence="10" type="ORF">ASJ82_04280</name>
    <name evidence="11" type="ORF">MSCUN_13740</name>
</gene>
<evidence type="ECO:0000313" key="12">
    <source>
        <dbReference type="Proteomes" id="UP000217528"/>
    </source>
</evidence>
<organism evidence="10 12">
    <name type="scientific">Methanosphaera cuniculi</name>
    <dbReference type="NCBI Taxonomy" id="1077256"/>
    <lineage>
        <taxon>Archaea</taxon>
        <taxon>Methanobacteriati</taxon>
        <taxon>Methanobacteriota</taxon>
        <taxon>Methanomada group</taxon>
        <taxon>Methanobacteria</taxon>
        <taxon>Methanobacteriales</taxon>
        <taxon>Methanobacteriaceae</taxon>
        <taxon>Methanosphaera</taxon>
    </lineage>
</organism>
<dbReference type="GO" id="GO:0070180">
    <property type="term" value="F:large ribosomal subunit rRNA binding"/>
    <property type="evidence" value="ECO:0007669"/>
    <property type="project" value="UniProtKB-UniRule"/>
</dbReference>
<dbReference type="SMART" id="SM01416">
    <property type="entry name" value="Ribosomal_L19e"/>
    <property type="match status" value="1"/>
</dbReference>
<comment type="caution">
    <text evidence="10">The sequence shown here is derived from an EMBL/GenBank/DDBJ whole genome shotgun (WGS) entry which is preliminary data.</text>
</comment>
<dbReference type="EMBL" id="LWMS01000044">
    <property type="protein sequence ID" value="PWL07842.1"/>
    <property type="molecule type" value="Genomic_DNA"/>
</dbReference>
<dbReference type="Proteomes" id="UP000246004">
    <property type="component" value="Unassembled WGS sequence"/>
</dbReference>
<feature type="domain" description="Large ribosomal subunit protein eL19" evidence="9">
    <location>
        <begin position="2"/>
        <end position="145"/>
    </location>
</feature>
<sequence>MNLTTQKKLAAKILKVGVNRVWIDPEHIEEVSRAITRNSIKALINDGIIKAKPVNGISSFRSKKNAEQKSKGRRKGQGSRKGAKHARTPKKQAWMSTIRALRVVLKDMRENDEIDRTTYRKLYNMAKGGSFRSKSYMKTYAKDHGMLKEVEE</sequence>
<protein>
    <recommendedName>
        <fullName evidence="7">Large ribosomal subunit protein eL19</fullName>
    </recommendedName>
</protein>
<comment type="function">
    <text evidence="7">Binds to the 23S rRNA.</text>
</comment>
<dbReference type="OrthoDB" id="11624at2157"/>
<evidence type="ECO:0000313" key="13">
    <source>
        <dbReference type="Proteomes" id="UP000246004"/>
    </source>
</evidence>
<dbReference type="HAMAP" id="MF_01475">
    <property type="entry name" value="Ribosomal_eL19"/>
    <property type="match status" value="1"/>
</dbReference>
<dbReference type="GO" id="GO:0006412">
    <property type="term" value="P:translation"/>
    <property type="evidence" value="ECO:0007669"/>
    <property type="project" value="UniProtKB-UniRule"/>
</dbReference>
<comment type="similarity">
    <text evidence="1 7">Belongs to the eukaryotic ribosomal protein eL19 family.</text>
</comment>
<dbReference type="Pfam" id="PF25476">
    <property type="entry name" value="Ribosomal_L19e_C"/>
    <property type="match status" value="1"/>
</dbReference>
<name>A0A2A2HBN7_9EURY</name>
<feature type="compositionally biased region" description="Basic residues" evidence="8">
    <location>
        <begin position="71"/>
        <end position="90"/>
    </location>
</feature>